<dbReference type="EMBL" id="MU004239">
    <property type="protein sequence ID" value="KAF2666142.1"/>
    <property type="molecule type" value="Genomic_DNA"/>
</dbReference>
<sequence>MSREMLPAKNENTGSSEKPPQYWPAGYGQATTGYQSSPQELSQSWTDKFSPDHIRSSLSRSVTVYHKAQESPKSVPMSRSKSTKTPSAPYKKSLSRSKSTNAPGSYPKASVARNGSDSHTTASAHIVSPSTNRVSPQRALQAYVNRNPPNSSQDQHHPFGITPGLSLPIQEDESSDSGPEPYGHFMAMVSPRRPVTKKISESPRPMGRLRKLFGR</sequence>
<accession>A0A6A6U1Z6</accession>
<dbReference type="Proteomes" id="UP000799302">
    <property type="component" value="Unassembled WGS sequence"/>
</dbReference>
<reference evidence="2" key="1">
    <citation type="journal article" date="2020" name="Stud. Mycol.">
        <title>101 Dothideomycetes genomes: a test case for predicting lifestyles and emergence of pathogens.</title>
        <authorList>
            <person name="Haridas S."/>
            <person name="Albert R."/>
            <person name="Binder M."/>
            <person name="Bloem J."/>
            <person name="Labutti K."/>
            <person name="Salamov A."/>
            <person name="Andreopoulos B."/>
            <person name="Baker S."/>
            <person name="Barry K."/>
            <person name="Bills G."/>
            <person name="Bluhm B."/>
            <person name="Cannon C."/>
            <person name="Castanera R."/>
            <person name="Culley D."/>
            <person name="Daum C."/>
            <person name="Ezra D."/>
            <person name="Gonzalez J."/>
            <person name="Henrissat B."/>
            <person name="Kuo A."/>
            <person name="Liang C."/>
            <person name="Lipzen A."/>
            <person name="Lutzoni F."/>
            <person name="Magnuson J."/>
            <person name="Mondo S."/>
            <person name="Nolan M."/>
            <person name="Ohm R."/>
            <person name="Pangilinan J."/>
            <person name="Park H.-J."/>
            <person name="Ramirez L."/>
            <person name="Alfaro M."/>
            <person name="Sun H."/>
            <person name="Tritt A."/>
            <person name="Yoshinaga Y."/>
            <person name="Zwiers L.-H."/>
            <person name="Turgeon B."/>
            <person name="Goodwin S."/>
            <person name="Spatafora J."/>
            <person name="Crous P."/>
            <person name="Grigoriev I."/>
        </authorList>
    </citation>
    <scope>NUCLEOTIDE SEQUENCE</scope>
    <source>
        <strain evidence="2">CBS 115976</strain>
    </source>
</reference>
<name>A0A6A6U1Z6_9PEZI</name>
<keyword evidence="3" id="KW-1185">Reference proteome</keyword>
<evidence type="ECO:0000313" key="3">
    <source>
        <dbReference type="Proteomes" id="UP000799302"/>
    </source>
</evidence>
<protein>
    <submittedName>
        <fullName evidence="2">Uncharacterized protein</fullName>
    </submittedName>
</protein>
<feature type="compositionally biased region" description="Polar residues" evidence="1">
    <location>
        <begin position="29"/>
        <end position="47"/>
    </location>
</feature>
<dbReference type="AlphaFoldDB" id="A0A6A6U1Z6"/>
<organism evidence="2 3">
    <name type="scientific">Microthyrium microscopicum</name>
    <dbReference type="NCBI Taxonomy" id="703497"/>
    <lineage>
        <taxon>Eukaryota</taxon>
        <taxon>Fungi</taxon>
        <taxon>Dikarya</taxon>
        <taxon>Ascomycota</taxon>
        <taxon>Pezizomycotina</taxon>
        <taxon>Dothideomycetes</taxon>
        <taxon>Dothideomycetes incertae sedis</taxon>
        <taxon>Microthyriales</taxon>
        <taxon>Microthyriaceae</taxon>
        <taxon>Microthyrium</taxon>
    </lineage>
</organism>
<feature type="region of interest" description="Disordered" evidence="1">
    <location>
        <begin position="1"/>
        <end position="215"/>
    </location>
</feature>
<evidence type="ECO:0000256" key="1">
    <source>
        <dbReference type="SAM" id="MobiDB-lite"/>
    </source>
</evidence>
<feature type="compositionally biased region" description="Polar residues" evidence="1">
    <location>
        <begin position="113"/>
        <end position="135"/>
    </location>
</feature>
<evidence type="ECO:0000313" key="2">
    <source>
        <dbReference type="EMBL" id="KAF2666142.1"/>
    </source>
</evidence>
<gene>
    <name evidence="2" type="ORF">BT63DRAFT_416552</name>
</gene>
<feature type="compositionally biased region" description="Polar residues" evidence="1">
    <location>
        <begin position="77"/>
        <end position="86"/>
    </location>
</feature>
<proteinExistence type="predicted"/>